<gene>
    <name evidence="1" type="ORF">A4H97_32775</name>
</gene>
<sequence length="109" mass="12401">MLVQQGKVKSTTQKVFDFFPEYKKQDTGLKSLLTIEHLLTMTSGLKWNEEVPYDNPDNSEIQMIRSGNPIEFILSQPMELPPGTLPEIIINGILRTVQRSCRGGIFILH</sequence>
<dbReference type="STRING" id="354355.SAMN05660816_02443"/>
<dbReference type="EMBL" id="LVXG01000031">
    <property type="protein sequence ID" value="OQP45292.1"/>
    <property type="molecule type" value="Genomic_DNA"/>
</dbReference>
<name>A0A1V9EGV8_9BACT</name>
<dbReference type="SUPFAM" id="SSF56601">
    <property type="entry name" value="beta-lactamase/transpeptidase-like"/>
    <property type="match status" value="1"/>
</dbReference>
<proteinExistence type="predicted"/>
<dbReference type="Gene3D" id="3.40.710.10">
    <property type="entry name" value="DD-peptidase/beta-lactamase superfamily"/>
    <property type="match status" value="1"/>
</dbReference>
<dbReference type="Proteomes" id="UP000192610">
    <property type="component" value="Unassembled WGS sequence"/>
</dbReference>
<keyword evidence="2" id="KW-1185">Reference proteome</keyword>
<evidence type="ECO:0000313" key="1">
    <source>
        <dbReference type="EMBL" id="OQP45292.1"/>
    </source>
</evidence>
<protein>
    <recommendedName>
        <fullName evidence="3">Beta-lactamase-related domain-containing protein</fullName>
    </recommendedName>
</protein>
<dbReference type="RefSeq" id="WP_081202376.1">
    <property type="nucleotide sequence ID" value="NZ_FOCZ01000004.1"/>
</dbReference>
<organism evidence="1 2">
    <name type="scientific">Niastella yeongjuensis</name>
    <dbReference type="NCBI Taxonomy" id="354355"/>
    <lineage>
        <taxon>Bacteria</taxon>
        <taxon>Pseudomonadati</taxon>
        <taxon>Bacteroidota</taxon>
        <taxon>Chitinophagia</taxon>
        <taxon>Chitinophagales</taxon>
        <taxon>Chitinophagaceae</taxon>
        <taxon>Niastella</taxon>
    </lineage>
</organism>
<evidence type="ECO:0000313" key="2">
    <source>
        <dbReference type="Proteomes" id="UP000192610"/>
    </source>
</evidence>
<evidence type="ECO:0008006" key="3">
    <source>
        <dbReference type="Google" id="ProtNLM"/>
    </source>
</evidence>
<reference evidence="2" key="1">
    <citation type="submission" date="2016-04" db="EMBL/GenBank/DDBJ databases">
        <authorList>
            <person name="Chen L."/>
            <person name="Zhuang W."/>
            <person name="Wang G."/>
        </authorList>
    </citation>
    <scope>NUCLEOTIDE SEQUENCE [LARGE SCALE GENOMIC DNA]</scope>
    <source>
        <strain evidence="2">17621</strain>
    </source>
</reference>
<dbReference type="InterPro" id="IPR012338">
    <property type="entry name" value="Beta-lactam/transpept-like"/>
</dbReference>
<comment type="caution">
    <text evidence="1">The sequence shown here is derived from an EMBL/GenBank/DDBJ whole genome shotgun (WGS) entry which is preliminary data.</text>
</comment>
<dbReference type="AlphaFoldDB" id="A0A1V9EGV8"/>
<accession>A0A1V9EGV8</accession>
<dbReference type="OrthoDB" id="1185352at2"/>